<dbReference type="SUPFAM" id="SSF55383">
    <property type="entry name" value="Copper amine oxidase, domain N"/>
    <property type="match status" value="1"/>
</dbReference>
<dbReference type="Gene3D" id="3.30.457.10">
    <property type="entry name" value="Copper amine oxidase-like, N-terminal domain"/>
    <property type="match status" value="1"/>
</dbReference>
<accession>A0A559J1F3</accession>
<dbReference type="InterPro" id="IPR013222">
    <property type="entry name" value="Glyco_hyd_98_carb-bd"/>
</dbReference>
<dbReference type="OrthoDB" id="366502at2"/>
<name>A0A559J1F3_9BACL</name>
<feature type="domain" description="Glycosyl hydrolase family 98 putative carbohydrate-binding module" evidence="2">
    <location>
        <begin position="171"/>
        <end position="245"/>
    </location>
</feature>
<dbReference type="Proteomes" id="UP000318102">
    <property type="component" value="Unassembled WGS sequence"/>
</dbReference>
<proteinExistence type="predicted"/>
<reference evidence="3 4" key="1">
    <citation type="submission" date="2019-07" db="EMBL/GenBank/DDBJ databases">
        <authorList>
            <person name="Kim J."/>
        </authorList>
    </citation>
    <scope>NUCLEOTIDE SEQUENCE [LARGE SCALE GENOMIC DNA]</scope>
    <source>
        <strain evidence="3 4">N4</strain>
    </source>
</reference>
<dbReference type="InterPro" id="IPR012854">
    <property type="entry name" value="Cu_amine_oxidase-like_N"/>
</dbReference>
<evidence type="ECO:0000313" key="3">
    <source>
        <dbReference type="EMBL" id="TVX93714.1"/>
    </source>
</evidence>
<keyword evidence="4" id="KW-1185">Reference proteome</keyword>
<gene>
    <name evidence="3" type="ORF">FPZ44_11985</name>
</gene>
<dbReference type="Pfam" id="PF07833">
    <property type="entry name" value="Cu_amine_oxidN1"/>
    <property type="match status" value="1"/>
</dbReference>
<dbReference type="InterPro" id="IPR038637">
    <property type="entry name" value="NPCBM_sf"/>
</dbReference>
<dbReference type="InterPro" id="IPR008979">
    <property type="entry name" value="Galactose-bd-like_sf"/>
</dbReference>
<organism evidence="3 4">
    <name type="scientific">Paenibacillus agilis</name>
    <dbReference type="NCBI Taxonomy" id="3020863"/>
    <lineage>
        <taxon>Bacteria</taxon>
        <taxon>Bacillati</taxon>
        <taxon>Bacillota</taxon>
        <taxon>Bacilli</taxon>
        <taxon>Bacillales</taxon>
        <taxon>Paenibacillaceae</taxon>
        <taxon>Paenibacillus</taxon>
    </lineage>
</organism>
<feature type="domain" description="Copper amine oxidase-like N-terminal" evidence="1">
    <location>
        <begin position="42"/>
        <end position="104"/>
    </location>
</feature>
<comment type="caution">
    <text evidence="3">The sequence shown here is derived from an EMBL/GenBank/DDBJ whole genome shotgun (WGS) entry which is preliminary data.</text>
</comment>
<evidence type="ECO:0000259" key="2">
    <source>
        <dbReference type="Pfam" id="PF08305"/>
    </source>
</evidence>
<dbReference type="InterPro" id="IPR036582">
    <property type="entry name" value="Mao_N_sf"/>
</dbReference>
<dbReference type="SUPFAM" id="SSF49785">
    <property type="entry name" value="Galactose-binding domain-like"/>
    <property type="match status" value="1"/>
</dbReference>
<dbReference type="Pfam" id="PF08305">
    <property type="entry name" value="NPCBM"/>
    <property type="match status" value="1"/>
</dbReference>
<dbReference type="EMBL" id="VNJK01000001">
    <property type="protein sequence ID" value="TVX93714.1"/>
    <property type="molecule type" value="Genomic_DNA"/>
</dbReference>
<evidence type="ECO:0000313" key="4">
    <source>
        <dbReference type="Proteomes" id="UP000318102"/>
    </source>
</evidence>
<evidence type="ECO:0000259" key="1">
    <source>
        <dbReference type="Pfam" id="PF07833"/>
    </source>
</evidence>
<dbReference type="AlphaFoldDB" id="A0A559J1F3"/>
<dbReference type="Gene3D" id="2.60.120.1060">
    <property type="entry name" value="NPCBM/NEW2 domain"/>
    <property type="match status" value="1"/>
</dbReference>
<evidence type="ECO:0008006" key="5">
    <source>
        <dbReference type="Google" id="ProtNLM"/>
    </source>
</evidence>
<sequence length="259" mass="29279">MFNNVFYMLMIKGDQREMKEKFKGLVIGLTVGSLITGATAFAASGKMIEVFYGVNDIKIDKVSKMPAEDKPFLYNGTTYVPLAFVAKALGQQVKWDGSTKTVHIGETEGKNELYFERDIKHMNVQSGYKPTSHYEYNANNSLSDNIGNEYSNYLKIKMNGYVSDEDSWEYIEFPLNGKVKTLKSKIGLTDEFKDTQATLVVTISADDKVIYTEKFKAGEFPKDLELDLKNVLKLQVKVQKQGEFKTEGEIGLFNPVFTK</sequence>
<protein>
    <recommendedName>
        <fullName evidence="5">Copper amine oxidase-like N-terminal domain-containing protein</fullName>
    </recommendedName>
</protein>